<feature type="compositionally biased region" description="Basic and acidic residues" evidence="1">
    <location>
        <begin position="843"/>
        <end position="857"/>
    </location>
</feature>
<feature type="compositionally biased region" description="Low complexity" evidence="1">
    <location>
        <begin position="86"/>
        <end position="100"/>
    </location>
</feature>
<evidence type="ECO:0008006" key="4">
    <source>
        <dbReference type="Google" id="ProtNLM"/>
    </source>
</evidence>
<proteinExistence type="predicted"/>
<feature type="compositionally biased region" description="Low complexity" evidence="1">
    <location>
        <begin position="668"/>
        <end position="680"/>
    </location>
</feature>
<feature type="region of interest" description="Disordered" evidence="1">
    <location>
        <begin position="1"/>
        <end position="106"/>
    </location>
</feature>
<feature type="compositionally biased region" description="Polar residues" evidence="1">
    <location>
        <begin position="344"/>
        <end position="356"/>
    </location>
</feature>
<dbReference type="EMBL" id="JAULSU010000004">
    <property type="protein sequence ID" value="KAK0620398.1"/>
    <property type="molecule type" value="Genomic_DNA"/>
</dbReference>
<feature type="region of interest" description="Disordered" evidence="1">
    <location>
        <begin position="162"/>
        <end position="315"/>
    </location>
</feature>
<feature type="compositionally biased region" description="Basic and acidic residues" evidence="1">
    <location>
        <begin position="908"/>
        <end position="920"/>
    </location>
</feature>
<feature type="region of interest" description="Disordered" evidence="1">
    <location>
        <begin position="808"/>
        <end position="874"/>
    </location>
</feature>
<feature type="compositionally biased region" description="Low complexity" evidence="1">
    <location>
        <begin position="191"/>
        <end position="202"/>
    </location>
</feature>
<feature type="compositionally biased region" description="Acidic residues" evidence="1">
    <location>
        <begin position="965"/>
        <end position="974"/>
    </location>
</feature>
<feature type="compositionally biased region" description="Polar residues" evidence="1">
    <location>
        <begin position="74"/>
        <end position="85"/>
    </location>
</feature>
<dbReference type="AlphaFoldDB" id="A0AA39WRR9"/>
<gene>
    <name evidence="2" type="ORF">B0T14DRAFT_496938</name>
</gene>
<evidence type="ECO:0000313" key="3">
    <source>
        <dbReference type="Proteomes" id="UP001175000"/>
    </source>
</evidence>
<organism evidence="2 3">
    <name type="scientific">Immersiella caudata</name>
    <dbReference type="NCBI Taxonomy" id="314043"/>
    <lineage>
        <taxon>Eukaryota</taxon>
        <taxon>Fungi</taxon>
        <taxon>Dikarya</taxon>
        <taxon>Ascomycota</taxon>
        <taxon>Pezizomycotina</taxon>
        <taxon>Sordariomycetes</taxon>
        <taxon>Sordariomycetidae</taxon>
        <taxon>Sordariales</taxon>
        <taxon>Lasiosphaeriaceae</taxon>
        <taxon>Immersiella</taxon>
    </lineage>
</organism>
<sequence>MEMEGVEQTAVRSPPVPPLENLKREPEQQQQQQQQQQQGQTGGPSPAVSEAQPPPSPLPAGHQSSNGVVPGAQLGQSTAASPATRSGTPLSHPSHPSTPTVQVVNGHTSMLPLSQIADASLNASASVAVNAVAGTNNASRAKEHWRWRDPITVQYDGGGLAQPGKVVRSQEPAPASAQATQLPLPPPPLPVSQQHQTQTQYPHPHPPPQQHQQLPPSSHQNHQPQHHQPPQHRADPLPPLAHHQHPQPHSLPLSQHHQHQQHHLPPHQQRHHTPPAPAPPRQPPPPFTSLPASLPPGALPPLHHVPPPASSQPLPSARTLAIHAGAAIANKPIIMDPPSRRAAQAQSGNSRSTGFPSPTPDYARINPKFNDDCQRMVFAVQQSLPESVRRVIRDNWEKCLLGSEFHQAFIPLNNIDSVIGGCAFLTYSQLNASIHHALPSITRRAVKDFGRKMVTESRDDLIDHFTVSDLDAVVDRILAKASDSFLDKCLEKRLLTIEAKPLINALAKAERLGYDPSDVVQEDHHERVIPQEAFPGAGPATAATFAQQRPNPPPQPSQSYSPAAQTSQCGRCFRTFGYLEAYNYHVRNNVCSVQPPTSEGFKHACGPCGQGFTSEEERQAHENSRICGGYPSKTPRGPGRPPRAAPIPQGTPVTILPSMQTPGPNGYQVQQPQPQSTPTQVQSVSRRAASVVATPTGSPNPADPYAHLTPEDLAKMNAELADAEAKYAPRFKEAEQYPDENVRRQKIEGLRNSFGTKQSMIRKKYGVRLRERRTKAEIQAEKERLGIKRAERAEREKARAAIGALTGVSGVSSSPASRIESGVRPTGSSGWVAANTPRASSVWEEHDAKRRRMDEAGGFHTPYKSGADDTPTRKALSVDQIGGGLLGATATAATHDPTLPPPSQPAKVYEEAKARVETHEPTQTSVNGTPERPSPASSGTPSGDAHRENTAAAPPTTQPIRIDDSSDSSDDEDIPSTLPPQQMRKSLTPHRGGAAVMS</sequence>
<feature type="compositionally biased region" description="Low complexity" evidence="1">
    <location>
        <begin position="534"/>
        <end position="549"/>
    </location>
</feature>
<feature type="compositionally biased region" description="Pro residues" evidence="1">
    <location>
        <begin position="274"/>
        <end position="310"/>
    </location>
</feature>
<reference evidence="2" key="1">
    <citation type="submission" date="2023-06" db="EMBL/GenBank/DDBJ databases">
        <title>Genome-scale phylogeny and comparative genomics of the fungal order Sordariales.</title>
        <authorList>
            <consortium name="Lawrence Berkeley National Laboratory"/>
            <person name="Hensen N."/>
            <person name="Bonometti L."/>
            <person name="Westerberg I."/>
            <person name="Brannstrom I.O."/>
            <person name="Guillou S."/>
            <person name="Cros-Aarteil S."/>
            <person name="Calhoun S."/>
            <person name="Haridas S."/>
            <person name="Kuo A."/>
            <person name="Mondo S."/>
            <person name="Pangilinan J."/>
            <person name="Riley R."/>
            <person name="Labutti K."/>
            <person name="Andreopoulos B."/>
            <person name="Lipzen A."/>
            <person name="Chen C."/>
            <person name="Yanf M."/>
            <person name="Daum C."/>
            <person name="Ng V."/>
            <person name="Clum A."/>
            <person name="Steindorff A."/>
            <person name="Ohm R."/>
            <person name="Martin F."/>
            <person name="Silar P."/>
            <person name="Natvig D."/>
            <person name="Lalanne C."/>
            <person name="Gautier V."/>
            <person name="Ament-Velasquez S.L."/>
            <person name="Kruys A."/>
            <person name="Hutchinson M.I."/>
            <person name="Powell A.J."/>
            <person name="Barry K."/>
            <person name="Miller A.N."/>
            <person name="Grigoriev I.V."/>
            <person name="Debuchy R."/>
            <person name="Gladieux P."/>
            <person name="Thoren M.H."/>
            <person name="Johannesson H."/>
        </authorList>
    </citation>
    <scope>NUCLEOTIDE SEQUENCE</scope>
    <source>
        <strain evidence="2">CBS 606.72</strain>
    </source>
</reference>
<feature type="region of interest" description="Disordered" evidence="1">
    <location>
        <begin position="616"/>
        <end position="680"/>
    </location>
</feature>
<evidence type="ECO:0000256" key="1">
    <source>
        <dbReference type="SAM" id="MobiDB-lite"/>
    </source>
</evidence>
<dbReference type="Proteomes" id="UP001175000">
    <property type="component" value="Unassembled WGS sequence"/>
</dbReference>
<feature type="compositionally biased region" description="Low complexity" evidence="1">
    <location>
        <begin position="210"/>
        <end position="228"/>
    </location>
</feature>
<feature type="region of interest" description="Disordered" evidence="1">
    <location>
        <begin position="534"/>
        <end position="564"/>
    </location>
</feature>
<name>A0AA39WRR9_9PEZI</name>
<comment type="caution">
    <text evidence="2">The sequence shown here is derived from an EMBL/GenBank/DDBJ whole genome shotgun (WGS) entry which is preliminary data.</text>
</comment>
<evidence type="ECO:0000313" key="2">
    <source>
        <dbReference type="EMBL" id="KAK0620398.1"/>
    </source>
</evidence>
<keyword evidence="3" id="KW-1185">Reference proteome</keyword>
<feature type="region of interest" description="Disordered" evidence="1">
    <location>
        <begin position="891"/>
        <end position="998"/>
    </location>
</feature>
<feature type="compositionally biased region" description="Basic residues" evidence="1">
    <location>
        <begin position="256"/>
        <end position="273"/>
    </location>
</feature>
<accession>A0AA39WRR9</accession>
<protein>
    <recommendedName>
        <fullName evidence="4">C2H2-type domain-containing protein</fullName>
    </recommendedName>
</protein>
<feature type="region of interest" description="Disordered" evidence="1">
    <location>
        <begin position="336"/>
        <end position="363"/>
    </location>
</feature>
<feature type="compositionally biased region" description="Low complexity" evidence="1">
    <location>
        <begin position="172"/>
        <end position="182"/>
    </location>
</feature>
<feature type="compositionally biased region" description="Low complexity" evidence="1">
    <location>
        <begin position="28"/>
        <end position="39"/>
    </location>
</feature>